<dbReference type="RefSeq" id="WP_045172218.1">
    <property type="nucleotide sequence ID" value="NZ_CAJGER010000001.1"/>
</dbReference>
<name>A0A0A8J7B1_ECOLX</name>
<feature type="transmembrane region" description="Helical" evidence="1">
    <location>
        <begin position="110"/>
        <end position="127"/>
    </location>
</feature>
<feature type="transmembrane region" description="Helical" evidence="1">
    <location>
        <begin position="230"/>
        <end position="254"/>
    </location>
</feature>
<gene>
    <name evidence="2" type="primary">wzy</name>
</gene>
<protein>
    <submittedName>
        <fullName evidence="2">O-antigen polymerase</fullName>
    </submittedName>
</protein>
<dbReference type="InterPro" id="IPR049458">
    <property type="entry name" value="EpsG-like"/>
</dbReference>
<accession>A0A0A8J7B1</accession>
<reference evidence="2" key="1">
    <citation type="journal article" date="2014" name="DNA Res.">
        <title>A complete view of the genetic diversity of the Escherichia coli O-antigen biosynthesis gene cluster.</title>
        <authorList>
            <person name="Iguchi A."/>
            <person name="Iyoda S."/>
            <person name="Kikuchi T."/>
            <person name="Ogura Y."/>
            <person name="Katsura K."/>
            <person name="Ohnishi M."/>
            <person name="Hayashi T."/>
            <person name="Thomson N.R."/>
        </authorList>
    </citation>
    <scope>NUCLEOTIDE SEQUENCE</scope>
    <source>
        <strain evidence="2">Su3972-41</strain>
    </source>
</reference>
<keyword evidence="1" id="KW-0812">Transmembrane</keyword>
<feature type="transmembrane region" description="Helical" evidence="1">
    <location>
        <begin position="311"/>
        <end position="332"/>
    </location>
</feature>
<feature type="transmembrane region" description="Helical" evidence="1">
    <location>
        <begin position="84"/>
        <end position="103"/>
    </location>
</feature>
<feature type="transmembrane region" description="Helical" evidence="1">
    <location>
        <begin position="6"/>
        <end position="21"/>
    </location>
</feature>
<feature type="transmembrane region" description="Helical" evidence="1">
    <location>
        <begin position="152"/>
        <end position="179"/>
    </location>
</feature>
<feature type="transmembrane region" description="Helical" evidence="1">
    <location>
        <begin position="261"/>
        <end position="280"/>
    </location>
</feature>
<feature type="transmembrane region" description="Helical" evidence="1">
    <location>
        <begin position="286"/>
        <end position="302"/>
    </location>
</feature>
<evidence type="ECO:0000256" key="1">
    <source>
        <dbReference type="SAM" id="Phobius"/>
    </source>
</evidence>
<proteinExistence type="predicted"/>
<keyword evidence="1" id="KW-0472">Membrane</keyword>
<keyword evidence="1" id="KW-1133">Transmembrane helix</keyword>
<sequence>MESLFIYFFVTMVLIVFTCFFKHNNNILIIVCSAILSVTYGLRVGIGNDYEQYNNIFNAINYNSYSAIEPTFILLSRLLEQYDYGFNYLMAIYAFVTFFLCYMGIRKYNIYPYVPLLMFSTGFIFFVDNQVRQALATSFFIYYMRFISTREFGKYLICVIISTIFMHFSSAVLLLAYFVTRKRINGVVWILLLLFAYILMKLDVVHTVLSNIISMVPYYSELYLQRFNDISLNVTGSGLGVLFWLIIAVFIVIFNQKNDDVIVFNLFIIGTIINTIFINYDIFERVSFYFIYLRFILLAIIFKKIMFRNNVNFMLCGILITLTVFFTSYEVINDANKHGVVPLRFIYLDTEV</sequence>
<dbReference type="AlphaFoldDB" id="A0A0A8J7B1"/>
<dbReference type="Pfam" id="PF14897">
    <property type="entry name" value="EpsG"/>
    <property type="match status" value="1"/>
</dbReference>
<feature type="transmembrane region" description="Helical" evidence="1">
    <location>
        <begin position="28"/>
        <end position="46"/>
    </location>
</feature>
<feature type="transmembrane region" description="Helical" evidence="1">
    <location>
        <begin position="186"/>
        <end position="210"/>
    </location>
</feature>
<evidence type="ECO:0000313" key="2">
    <source>
        <dbReference type="EMBL" id="BAQ02116.1"/>
    </source>
</evidence>
<organism evidence="2">
    <name type="scientific">Escherichia coli</name>
    <dbReference type="NCBI Taxonomy" id="562"/>
    <lineage>
        <taxon>Bacteria</taxon>
        <taxon>Pseudomonadati</taxon>
        <taxon>Pseudomonadota</taxon>
        <taxon>Gammaproteobacteria</taxon>
        <taxon>Enterobacterales</taxon>
        <taxon>Enterobacteriaceae</taxon>
        <taxon>Escherichia</taxon>
    </lineage>
</organism>
<dbReference type="EMBL" id="AB812085">
    <property type="protein sequence ID" value="BAQ02116.1"/>
    <property type="molecule type" value="Genomic_DNA"/>
</dbReference>